<name>A0A5N6DY75_ASPPA</name>
<dbReference type="VEuPathDB" id="FungiDB:BDV34DRAFT_188317"/>
<keyword evidence="2" id="KW-0808">Transferase</keyword>
<evidence type="ECO:0000313" key="6">
    <source>
        <dbReference type="EMBL" id="KAB8209867.1"/>
    </source>
</evidence>
<dbReference type="AlphaFoldDB" id="A0A5N6DY75"/>
<evidence type="ECO:0000256" key="3">
    <source>
        <dbReference type="ARBA" id="ARBA00030602"/>
    </source>
</evidence>
<dbReference type="InterPro" id="IPR045038">
    <property type="entry name" value="AIG2-like"/>
</dbReference>
<evidence type="ECO:0000259" key="5">
    <source>
        <dbReference type="Pfam" id="PF06094"/>
    </source>
</evidence>
<evidence type="ECO:0000256" key="4">
    <source>
        <dbReference type="SAM" id="MobiDB-lite"/>
    </source>
</evidence>
<evidence type="ECO:0000313" key="7">
    <source>
        <dbReference type="Proteomes" id="UP000326532"/>
    </source>
</evidence>
<gene>
    <name evidence="6" type="ORF">BDV34DRAFT_188317</name>
</gene>
<dbReference type="EMBL" id="ML734945">
    <property type="protein sequence ID" value="KAB8209867.1"/>
    <property type="molecule type" value="Genomic_DNA"/>
</dbReference>
<dbReference type="InterPro" id="IPR009288">
    <property type="entry name" value="AIG2-like_dom"/>
</dbReference>
<dbReference type="OMA" id="YAIAKWG"/>
<dbReference type="Gene3D" id="3.10.490.10">
    <property type="entry name" value="Gamma-glutamyl cyclotransferase-like"/>
    <property type="match status" value="1"/>
</dbReference>
<protein>
    <recommendedName>
        <fullName evidence="3">Putative gamma-glutamylcyclotransferase</fullName>
    </recommendedName>
</protein>
<comment type="similarity">
    <text evidence="1">Belongs to the gamma-glutamylcyclotransferase family.</text>
</comment>
<dbReference type="PANTHER" id="PTHR31544:SF4">
    <property type="entry name" value="GAMMA-GLUTAMYLCYCLOTRANSFERASE-RELATED"/>
    <property type="match status" value="1"/>
</dbReference>
<accession>A0A5N6DY75</accession>
<feature type="region of interest" description="Disordered" evidence="4">
    <location>
        <begin position="1"/>
        <end position="22"/>
    </location>
</feature>
<dbReference type="InterPro" id="IPR013024">
    <property type="entry name" value="GGCT-like"/>
</dbReference>
<organism evidence="6 7">
    <name type="scientific">Aspergillus parasiticus</name>
    <dbReference type="NCBI Taxonomy" id="5067"/>
    <lineage>
        <taxon>Eukaryota</taxon>
        <taxon>Fungi</taxon>
        <taxon>Dikarya</taxon>
        <taxon>Ascomycota</taxon>
        <taxon>Pezizomycotina</taxon>
        <taxon>Eurotiomycetes</taxon>
        <taxon>Eurotiomycetidae</taxon>
        <taxon>Eurotiales</taxon>
        <taxon>Aspergillaceae</taxon>
        <taxon>Aspergillus</taxon>
        <taxon>Aspergillus subgen. Circumdati</taxon>
    </lineage>
</organism>
<feature type="domain" description="Gamma-glutamylcyclotransferase AIG2-like" evidence="5">
    <location>
        <begin position="56"/>
        <end position="174"/>
    </location>
</feature>
<dbReference type="Pfam" id="PF06094">
    <property type="entry name" value="GGACT"/>
    <property type="match status" value="1"/>
</dbReference>
<sequence>MSHEPEDHTRRKPPSLFPEKEEPTSPFYAMLQSAPPDYLLQRPQAHDPPRSYPVYYFFYGTLTKPAQLQRIIDLTEEPKLRRAKVIGYDIVKWGDYPALINGEQGQVVSGYAYLVQSAEEAGRLAEYETRAYKVAPCRIFFQDEEEPKEVGGKVFMYAGDAQALLEERFDRKLWERQMGGRLG</sequence>
<evidence type="ECO:0000256" key="1">
    <source>
        <dbReference type="ARBA" id="ARBA00008861"/>
    </source>
</evidence>
<dbReference type="InterPro" id="IPR036568">
    <property type="entry name" value="GGCT-like_sf"/>
</dbReference>
<proteinExistence type="inferred from homology"/>
<dbReference type="Proteomes" id="UP000326532">
    <property type="component" value="Unassembled WGS sequence"/>
</dbReference>
<dbReference type="CDD" id="cd06661">
    <property type="entry name" value="GGCT_like"/>
    <property type="match status" value="1"/>
</dbReference>
<dbReference type="PANTHER" id="PTHR31544">
    <property type="entry name" value="AIG2-LIKE PROTEIN D"/>
    <property type="match status" value="1"/>
</dbReference>
<reference evidence="6 7" key="1">
    <citation type="submission" date="2019-04" db="EMBL/GenBank/DDBJ databases">
        <title>Fungal friends and foes A comparative genomics study of 23 Aspergillus species from section Flavi.</title>
        <authorList>
            <consortium name="DOE Joint Genome Institute"/>
            <person name="Kjaerbolling I."/>
            <person name="Vesth T.C."/>
            <person name="Frisvad J.C."/>
            <person name="Nybo J.L."/>
            <person name="Theobald S."/>
            <person name="Kildgaard S."/>
            <person name="Petersen T.I."/>
            <person name="Kuo A."/>
            <person name="Sato A."/>
            <person name="Lyhne E.K."/>
            <person name="Kogle M.E."/>
            <person name="Wiebenga A."/>
            <person name="Kun R.S."/>
            <person name="Lubbers R.J."/>
            <person name="Makela M.R."/>
            <person name="Barry K."/>
            <person name="Chovatia M."/>
            <person name="Clum A."/>
            <person name="Daum C."/>
            <person name="Haridas S."/>
            <person name="He G."/>
            <person name="LaButti K."/>
            <person name="Lipzen A."/>
            <person name="Mondo S."/>
            <person name="Pangilinan J."/>
            <person name="Riley R."/>
            <person name="Salamov A."/>
            <person name="Simmons B.A."/>
            <person name="Magnuson J.K."/>
            <person name="Henrissat B."/>
            <person name="Mortensen U.H."/>
            <person name="Larsen T.O."/>
            <person name="De vries R.P."/>
            <person name="Grigoriev I.V."/>
            <person name="Machida M."/>
            <person name="Baker S.E."/>
            <person name="Andersen M.R."/>
        </authorList>
    </citation>
    <scope>NUCLEOTIDE SEQUENCE [LARGE SCALE GENOMIC DNA]</scope>
    <source>
        <strain evidence="6 7">CBS 117618</strain>
    </source>
</reference>
<dbReference type="GO" id="GO:0016740">
    <property type="term" value="F:transferase activity"/>
    <property type="evidence" value="ECO:0007669"/>
    <property type="project" value="UniProtKB-KW"/>
</dbReference>
<keyword evidence="7" id="KW-1185">Reference proteome</keyword>
<evidence type="ECO:0000256" key="2">
    <source>
        <dbReference type="ARBA" id="ARBA00022679"/>
    </source>
</evidence>
<dbReference type="SUPFAM" id="SSF110857">
    <property type="entry name" value="Gamma-glutamyl cyclotransferase-like"/>
    <property type="match status" value="1"/>
</dbReference>